<dbReference type="SUPFAM" id="SSF141091">
    <property type="entry name" value="L21p-like"/>
    <property type="match status" value="1"/>
</dbReference>
<dbReference type="InterPro" id="IPR028909">
    <property type="entry name" value="bL21-like"/>
</dbReference>
<dbReference type="Pfam" id="PF00829">
    <property type="entry name" value="Ribosomal_L21p"/>
    <property type="match status" value="1"/>
</dbReference>
<dbReference type="GO" id="GO:1990904">
    <property type="term" value="C:ribonucleoprotein complex"/>
    <property type="evidence" value="ECO:0007669"/>
    <property type="project" value="UniProtKB-KW"/>
</dbReference>
<evidence type="ECO:0000256" key="4">
    <source>
        <dbReference type="HAMAP-Rule" id="MF_01363"/>
    </source>
</evidence>
<keyword evidence="3 4" id="KW-0687">Ribonucleoprotein</keyword>
<dbReference type="HAMAP" id="MF_01363">
    <property type="entry name" value="Ribosomal_bL21"/>
    <property type="match status" value="1"/>
</dbReference>
<gene>
    <name evidence="4 7" type="primary">rplU</name>
    <name evidence="7" type="ORF">COT97_04895</name>
</gene>
<dbReference type="GO" id="GO:0005840">
    <property type="term" value="C:ribosome"/>
    <property type="evidence" value="ECO:0007669"/>
    <property type="project" value="UniProtKB-KW"/>
</dbReference>
<dbReference type="GO" id="GO:0003735">
    <property type="term" value="F:structural constituent of ribosome"/>
    <property type="evidence" value="ECO:0007669"/>
    <property type="project" value="InterPro"/>
</dbReference>
<evidence type="ECO:0000256" key="1">
    <source>
        <dbReference type="ARBA" id="ARBA00008563"/>
    </source>
</evidence>
<keyword evidence="2 4" id="KW-0689">Ribosomal protein</keyword>
<feature type="compositionally biased region" description="Basic and acidic residues" evidence="6">
    <location>
        <begin position="116"/>
        <end position="134"/>
    </location>
</feature>
<organism evidence="7 8">
    <name type="scientific">Candidatus Falkowbacteria bacterium CG10_big_fil_rev_8_21_14_0_10_39_11</name>
    <dbReference type="NCBI Taxonomy" id="1974565"/>
    <lineage>
        <taxon>Bacteria</taxon>
        <taxon>Candidatus Falkowiibacteriota</taxon>
    </lineage>
</organism>
<feature type="region of interest" description="Disordered" evidence="6">
    <location>
        <begin position="110"/>
        <end position="144"/>
    </location>
</feature>
<dbReference type="PANTHER" id="PTHR21349">
    <property type="entry name" value="50S RIBOSOMAL PROTEIN L21"/>
    <property type="match status" value="1"/>
</dbReference>
<evidence type="ECO:0000256" key="3">
    <source>
        <dbReference type="ARBA" id="ARBA00023274"/>
    </source>
</evidence>
<protein>
    <recommendedName>
        <fullName evidence="4">Large ribosomal subunit protein bL21</fullName>
    </recommendedName>
</protein>
<sequence>MSFAVIKTGGKQYKVSEGEQLKIEKIPGEAGDKVSFDQVLLISDATGEKVDLGQPFLDGKTVEAEIIEQARARKINVVKYKAKVRYHKVYGHRQHFTKVRILKIGGAAKAAASKPAIEKSSVDKPAKKTEEKKPVAKKATTTKK</sequence>
<evidence type="ECO:0000313" key="8">
    <source>
        <dbReference type="Proteomes" id="UP000229901"/>
    </source>
</evidence>
<comment type="subunit">
    <text evidence="4">Part of the 50S ribosomal subunit. Contacts protein L20.</text>
</comment>
<dbReference type="GO" id="GO:0006412">
    <property type="term" value="P:translation"/>
    <property type="evidence" value="ECO:0007669"/>
    <property type="project" value="UniProtKB-UniRule"/>
</dbReference>
<dbReference type="NCBIfam" id="TIGR00061">
    <property type="entry name" value="L21"/>
    <property type="match status" value="1"/>
</dbReference>
<comment type="caution">
    <text evidence="7">The sequence shown here is derived from an EMBL/GenBank/DDBJ whole genome shotgun (WGS) entry which is preliminary data.</text>
</comment>
<keyword evidence="4 5" id="KW-0694">RNA-binding</keyword>
<comment type="similarity">
    <text evidence="1 4 5">Belongs to the bacterial ribosomal protein bL21 family.</text>
</comment>
<dbReference type="AlphaFoldDB" id="A0A2H0V5Z9"/>
<dbReference type="GO" id="GO:0019843">
    <property type="term" value="F:rRNA binding"/>
    <property type="evidence" value="ECO:0007669"/>
    <property type="project" value="UniProtKB-UniRule"/>
</dbReference>
<evidence type="ECO:0000256" key="6">
    <source>
        <dbReference type="SAM" id="MobiDB-lite"/>
    </source>
</evidence>
<accession>A0A2H0V5Z9</accession>
<evidence type="ECO:0000256" key="5">
    <source>
        <dbReference type="RuleBase" id="RU000562"/>
    </source>
</evidence>
<evidence type="ECO:0000256" key="2">
    <source>
        <dbReference type="ARBA" id="ARBA00022980"/>
    </source>
</evidence>
<reference evidence="8" key="1">
    <citation type="submission" date="2017-09" db="EMBL/GenBank/DDBJ databases">
        <title>Depth-based differentiation of microbial function through sediment-hosted aquifers and enrichment of novel symbionts in the deep terrestrial subsurface.</title>
        <authorList>
            <person name="Probst A.J."/>
            <person name="Ladd B."/>
            <person name="Jarett J.K."/>
            <person name="Geller-Mcgrath D.E."/>
            <person name="Sieber C.M.K."/>
            <person name="Emerson J.B."/>
            <person name="Anantharaman K."/>
            <person name="Thomas B.C."/>
            <person name="Malmstrom R."/>
            <person name="Stieglmeier M."/>
            <person name="Klingl A."/>
            <person name="Woyke T."/>
            <person name="Ryan C.M."/>
            <person name="Banfield J.F."/>
        </authorList>
    </citation>
    <scope>NUCLEOTIDE SEQUENCE [LARGE SCALE GENOMIC DNA]</scope>
</reference>
<dbReference type="InterPro" id="IPR001787">
    <property type="entry name" value="Ribosomal_bL21"/>
</dbReference>
<dbReference type="GO" id="GO:0005737">
    <property type="term" value="C:cytoplasm"/>
    <property type="evidence" value="ECO:0007669"/>
    <property type="project" value="UniProtKB-ARBA"/>
</dbReference>
<name>A0A2H0V5Z9_9BACT</name>
<keyword evidence="4 5" id="KW-0699">rRNA-binding</keyword>
<evidence type="ECO:0000313" key="7">
    <source>
        <dbReference type="EMBL" id="PIR93760.1"/>
    </source>
</evidence>
<dbReference type="EMBL" id="PFAP01000038">
    <property type="protein sequence ID" value="PIR93760.1"/>
    <property type="molecule type" value="Genomic_DNA"/>
</dbReference>
<comment type="function">
    <text evidence="4 5">This protein binds to 23S rRNA in the presence of protein L20.</text>
</comment>
<proteinExistence type="inferred from homology"/>
<dbReference type="Proteomes" id="UP000229901">
    <property type="component" value="Unassembled WGS sequence"/>
</dbReference>
<dbReference type="PANTHER" id="PTHR21349:SF0">
    <property type="entry name" value="LARGE RIBOSOMAL SUBUNIT PROTEIN BL21M"/>
    <property type="match status" value="1"/>
</dbReference>
<dbReference type="InterPro" id="IPR036164">
    <property type="entry name" value="bL21-like_sf"/>
</dbReference>